<organism evidence="2 3">
    <name type="scientific">Prorocentrum cordatum</name>
    <dbReference type="NCBI Taxonomy" id="2364126"/>
    <lineage>
        <taxon>Eukaryota</taxon>
        <taxon>Sar</taxon>
        <taxon>Alveolata</taxon>
        <taxon>Dinophyceae</taxon>
        <taxon>Prorocentrales</taxon>
        <taxon>Prorocentraceae</taxon>
        <taxon>Prorocentrum</taxon>
    </lineage>
</organism>
<dbReference type="EMBL" id="CAUYUJ010014918">
    <property type="protein sequence ID" value="CAK0847634.1"/>
    <property type="molecule type" value="Genomic_DNA"/>
</dbReference>
<gene>
    <name evidence="2" type="ORF">PCOR1329_LOCUS40802</name>
</gene>
<feature type="region of interest" description="Disordered" evidence="1">
    <location>
        <begin position="1"/>
        <end position="48"/>
    </location>
</feature>
<proteinExistence type="predicted"/>
<evidence type="ECO:0000313" key="3">
    <source>
        <dbReference type="Proteomes" id="UP001189429"/>
    </source>
</evidence>
<feature type="region of interest" description="Disordered" evidence="1">
    <location>
        <begin position="99"/>
        <end position="140"/>
    </location>
</feature>
<protein>
    <submittedName>
        <fullName evidence="2">Uncharacterized protein</fullName>
    </submittedName>
</protein>
<comment type="caution">
    <text evidence="2">The sequence shown here is derived from an EMBL/GenBank/DDBJ whole genome shotgun (WGS) entry which is preliminary data.</text>
</comment>
<accession>A0ABN9TPK2</accession>
<sequence>MGGASRYGEQAHVDAGQRRAAAAAPGAAPLRLHRGAQDPRLGEHPRRAAYQPRLVRRCGAMQEEATLVPVGAVLRVELQGVARRRRGGVARQDRLQVRGGEQARKVARRCSPGRAPGPRRTTTVSTAPGPPCLAGGSAASPAGPGARLCVSIAPGRAPAGCVLGQSQDLVALGPKWD</sequence>
<reference evidence="2" key="1">
    <citation type="submission" date="2023-10" db="EMBL/GenBank/DDBJ databases">
        <authorList>
            <person name="Chen Y."/>
            <person name="Shah S."/>
            <person name="Dougan E. K."/>
            <person name="Thang M."/>
            <person name="Chan C."/>
        </authorList>
    </citation>
    <scope>NUCLEOTIDE SEQUENCE [LARGE SCALE GENOMIC DNA]</scope>
</reference>
<name>A0ABN9TPK2_9DINO</name>
<keyword evidence="3" id="KW-1185">Reference proteome</keyword>
<feature type="compositionally biased region" description="Basic and acidic residues" evidence="1">
    <location>
        <begin position="35"/>
        <end position="46"/>
    </location>
</feature>
<evidence type="ECO:0000313" key="2">
    <source>
        <dbReference type="EMBL" id="CAK0847634.1"/>
    </source>
</evidence>
<feature type="compositionally biased region" description="Low complexity" evidence="1">
    <location>
        <begin position="18"/>
        <end position="29"/>
    </location>
</feature>
<dbReference type="Proteomes" id="UP001189429">
    <property type="component" value="Unassembled WGS sequence"/>
</dbReference>
<evidence type="ECO:0000256" key="1">
    <source>
        <dbReference type="SAM" id="MobiDB-lite"/>
    </source>
</evidence>